<evidence type="ECO:0000313" key="2">
    <source>
        <dbReference type="EMBL" id="KAH9321677.1"/>
    </source>
</evidence>
<evidence type="ECO:0000256" key="1">
    <source>
        <dbReference type="SAM" id="Phobius"/>
    </source>
</evidence>
<feature type="transmembrane region" description="Helical" evidence="1">
    <location>
        <begin position="54"/>
        <end position="77"/>
    </location>
</feature>
<sequence length="103" mass="11032">IMALNRLHIGLATFKFGLLAFIFGVVAENKKPASGNPVQIGSMIRCNYPYDPSIALGSLSIICLAISSGFGVTSVFFSYKGKSIPTHALWRSTALVAFFTLST</sequence>
<feature type="non-terminal residue" evidence="2">
    <location>
        <position position="1"/>
    </location>
</feature>
<reference evidence="2 3" key="1">
    <citation type="journal article" date="2021" name="Nat. Plants">
        <title>The Taxus genome provides insights into paclitaxel biosynthesis.</title>
        <authorList>
            <person name="Xiong X."/>
            <person name="Gou J."/>
            <person name="Liao Q."/>
            <person name="Li Y."/>
            <person name="Zhou Q."/>
            <person name="Bi G."/>
            <person name="Li C."/>
            <person name="Du R."/>
            <person name="Wang X."/>
            <person name="Sun T."/>
            <person name="Guo L."/>
            <person name="Liang H."/>
            <person name="Lu P."/>
            <person name="Wu Y."/>
            <person name="Zhang Z."/>
            <person name="Ro D.K."/>
            <person name="Shang Y."/>
            <person name="Huang S."/>
            <person name="Yan J."/>
        </authorList>
    </citation>
    <scope>NUCLEOTIDE SEQUENCE [LARGE SCALE GENOMIC DNA]</scope>
    <source>
        <strain evidence="2">Ta-2019</strain>
    </source>
</reference>
<proteinExistence type="predicted"/>
<keyword evidence="1" id="KW-1133">Transmembrane helix</keyword>
<dbReference type="OMA" id="SVICKYP"/>
<name>A0AA38GGR0_TAXCH</name>
<gene>
    <name evidence="2" type="ORF">KI387_016316</name>
</gene>
<keyword evidence="3" id="KW-1185">Reference proteome</keyword>
<keyword evidence="1" id="KW-0472">Membrane</keyword>
<dbReference type="EMBL" id="JAHRHJ020000003">
    <property type="protein sequence ID" value="KAH9321677.1"/>
    <property type="molecule type" value="Genomic_DNA"/>
</dbReference>
<comment type="caution">
    <text evidence="2">The sequence shown here is derived from an EMBL/GenBank/DDBJ whole genome shotgun (WGS) entry which is preliminary data.</text>
</comment>
<evidence type="ECO:0000313" key="3">
    <source>
        <dbReference type="Proteomes" id="UP000824469"/>
    </source>
</evidence>
<protein>
    <submittedName>
        <fullName evidence="2">Uncharacterized protein</fullName>
    </submittedName>
</protein>
<dbReference type="AlphaFoldDB" id="A0AA38GGR0"/>
<keyword evidence="1" id="KW-0812">Transmembrane</keyword>
<organism evidence="2 3">
    <name type="scientific">Taxus chinensis</name>
    <name type="common">Chinese yew</name>
    <name type="synonym">Taxus wallichiana var. chinensis</name>
    <dbReference type="NCBI Taxonomy" id="29808"/>
    <lineage>
        <taxon>Eukaryota</taxon>
        <taxon>Viridiplantae</taxon>
        <taxon>Streptophyta</taxon>
        <taxon>Embryophyta</taxon>
        <taxon>Tracheophyta</taxon>
        <taxon>Spermatophyta</taxon>
        <taxon>Pinopsida</taxon>
        <taxon>Pinidae</taxon>
        <taxon>Conifers II</taxon>
        <taxon>Cupressales</taxon>
        <taxon>Taxaceae</taxon>
        <taxon>Taxus</taxon>
    </lineage>
</organism>
<feature type="transmembrane region" description="Helical" evidence="1">
    <location>
        <begin position="7"/>
        <end position="27"/>
    </location>
</feature>
<dbReference type="Proteomes" id="UP000824469">
    <property type="component" value="Unassembled WGS sequence"/>
</dbReference>
<feature type="non-terminal residue" evidence="2">
    <location>
        <position position="103"/>
    </location>
</feature>
<accession>A0AA38GGR0</accession>